<evidence type="ECO:0000313" key="5">
    <source>
        <dbReference type="EMBL" id="SMO90422.1"/>
    </source>
</evidence>
<dbReference type="Proteomes" id="UP000315636">
    <property type="component" value="Unassembled WGS sequence"/>
</dbReference>
<dbReference type="PROSITE" id="PS50893">
    <property type="entry name" value="ABC_TRANSPORTER_2"/>
    <property type="match status" value="1"/>
</dbReference>
<evidence type="ECO:0000256" key="2">
    <source>
        <dbReference type="ARBA" id="ARBA00022741"/>
    </source>
</evidence>
<dbReference type="CDD" id="cd03214">
    <property type="entry name" value="ABC_Iron-Siderophores_B12_Hemin"/>
    <property type="match status" value="1"/>
</dbReference>
<dbReference type="PANTHER" id="PTHR42794">
    <property type="entry name" value="HEMIN IMPORT ATP-BINDING PROTEIN HMUV"/>
    <property type="match status" value="1"/>
</dbReference>
<keyword evidence="6" id="KW-1185">Reference proteome</keyword>
<dbReference type="GO" id="GO:0005524">
    <property type="term" value="F:ATP binding"/>
    <property type="evidence" value="ECO:0007669"/>
    <property type="project" value="UniProtKB-KW"/>
</dbReference>
<dbReference type="SUPFAM" id="SSF52540">
    <property type="entry name" value="P-loop containing nucleoside triphosphate hydrolases"/>
    <property type="match status" value="1"/>
</dbReference>
<protein>
    <submittedName>
        <fullName evidence="5">Iron complex transport system ATP-binding protein</fullName>
    </submittedName>
</protein>
<dbReference type="AlphaFoldDB" id="A0A521F2J6"/>
<dbReference type="InterPro" id="IPR003593">
    <property type="entry name" value="AAA+_ATPase"/>
</dbReference>
<dbReference type="SMART" id="SM00382">
    <property type="entry name" value="AAA"/>
    <property type="match status" value="1"/>
</dbReference>
<keyword evidence="3 5" id="KW-0067">ATP-binding</keyword>
<dbReference type="GO" id="GO:0016887">
    <property type="term" value="F:ATP hydrolysis activity"/>
    <property type="evidence" value="ECO:0007669"/>
    <property type="project" value="InterPro"/>
</dbReference>
<organism evidence="5 6">
    <name type="scientific">Melghirimyces algeriensis</name>
    <dbReference type="NCBI Taxonomy" id="910412"/>
    <lineage>
        <taxon>Bacteria</taxon>
        <taxon>Bacillati</taxon>
        <taxon>Bacillota</taxon>
        <taxon>Bacilli</taxon>
        <taxon>Bacillales</taxon>
        <taxon>Thermoactinomycetaceae</taxon>
        <taxon>Melghirimyces</taxon>
    </lineage>
</organism>
<dbReference type="PROSITE" id="PS00211">
    <property type="entry name" value="ABC_TRANSPORTER_1"/>
    <property type="match status" value="1"/>
</dbReference>
<sequence length="267" mass="30153">MILKAQNVSSSIENKTIIQDIDLHVNPSEFVGLIGPNGSGKSTLLKSVYRILKPDAGLITLDHQEVYRLSAKKTARKMAVVSQESPVVFDFTVKEMVLMGRFPQKHFLESDTAEDMEMMERALSQVGMLEFRDRSFMSLSGGEKQRVMIARALAQQTKILVLDEPTNHLDVHHQIQLMDLVKTLNVTVLAALHDLNLAAYYCDRLYVIDSGKIVASGKPEDILTEDLLRDVFHVSTDIFIHPLTEKVHITYLSDRVLPEKQKRPISK</sequence>
<dbReference type="PANTHER" id="PTHR42794:SF2">
    <property type="entry name" value="ABC TRANSPORTER ATP-BINDING PROTEIN"/>
    <property type="match status" value="1"/>
</dbReference>
<dbReference type="FunFam" id="3.40.50.300:FF:000134">
    <property type="entry name" value="Iron-enterobactin ABC transporter ATP-binding protein"/>
    <property type="match status" value="1"/>
</dbReference>
<reference evidence="5 6" key="1">
    <citation type="submission" date="2017-05" db="EMBL/GenBank/DDBJ databases">
        <authorList>
            <person name="Varghese N."/>
            <person name="Submissions S."/>
        </authorList>
    </citation>
    <scope>NUCLEOTIDE SEQUENCE [LARGE SCALE GENOMIC DNA]</scope>
    <source>
        <strain evidence="5 6">DSM 45474</strain>
    </source>
</reference>
<dbReference type="OrthoDB" id="9787851at2"/>
<dbReference type="InterPro" id="IPR027417">
    <property type="entry name" value="P-loop_NTPase"/>
</dbReference>
<name>A0A521F2J6_9BACL</name>
<dbReference type="RefSeq" id="WP_142506546.1">
    <property type="nucleotide sequence ID" value="NZ_FXTI01000012.1"/>
</dbReference>
<evidence type="ECO:0000256" key="1">
    <source>
        <dbReference type="ARBA" id="ARBA00022448"/>
    </source>
</evidence>
<proteinExistence type="predicted"/>
<dbReference type="InterPro" id="IPR017871">
    <property type="entry name" value="ABC_transporter-like_CS"/>
</dbReference>
<dbReference type="Pfam" id="PF00005">
    <property type="entry name" value="ABC_tran"/>
    <property type="match status" value="1"/>
</dbReference>
<accession>A0A521F2J6</accession>
<dbReference type="Gene3D" id="3.40.50.300">
    <property type="entry name" value="P-loop containing nucleotide triphosphate hydrolases"/>
    <property type="match status" value="1"/>
</dbReference>
<dbReference type="EMBL" id="FXTI01000012">
    <property type="protein sequence ID" value="SMO90422.1"/>
    <property type="molecule type" value="Genomic_DNA"/>
</dbReference>
<keyword evidence="1" id="KW-0813">Transport</keyword>
<dbReference type="InterPro" id="IPR003439">
    <property type="entry name" value="ABC_transporter-like_ATP-bd"/>
</dbReference>
<feature type="domain" description="ABC transporter" evidence="4">
    <location>
        <begin position="3"/>
        <end position="235"/>
    </location>
</feature>
<evidence type="ECO:0000256" key="3">
    <source>
        <dbReference type="ARBA" id="ARBA00022840"/>
    </source>
</evidence>
<keyword evidence="2" id="KW-0547">Nucleotide-binding</keyword>
<evidence type="ECO:0000259" key="4">
    <source>
        <dbReference type="PROSITE" id="PS50893"/>
    </source>
</evidence>
<evidence type="ECO:0000313" key="6">
    <source>
        <dbReference type="Proteomes" id="UP000315636"/>
    </source>
</evidence>
<gene>
    <name evidence="5" type="ORF">SAMN06264849_11259</name>
</gene>